<dbReference type="Gene3D" id="3.40.50.150">
    <property type="entry name" value="Vaccinia Virus protein VP39"/>
    <property type="match status" value="1"/>
</dbReference>
<evidence type="ECO:0000313" key="1">
    <source>
        <dbReference type="EMBL" id="MDT0267645.1"/>
    </source>
</evidence>
<dbReference type="SUPFAM" id="SSF53335">
    <property type="entry name" value="S-adenosyl-L-methionine-dependent methyltransferases"/>
    <property type="match status" value="1"/>
</dbReference>
<sequence length="229" mass="25242">MTAPRTVLDADAYWERHYNEEFRFGHGTEHILAELRRLPPAVSWADLGSGSESLLWATALRARELTAVDIDPRRLAILAEFAAAARPRPAHRTALALSRRTEQGAFAARCRWLTATVTADCLTGRPLSHPALGQRFDLLTQFGLLGLTRGPEHLVRCFTAAHQLLAPGGWAAGANWEAADLTGRVRLSDTLLSYAAARCGLTLTTVRRVPSADRQFPAVWLYTGRRTHP</sequence>
<comment type="caution">
    <text evidence="1">The sequence shown here is derived from an EMBL/GenBank/DDBJ whole genome shotgun (WGS) entry which is preliminary data.</text>
</comment>
<dbReference type="RefSeq" id="WP_311667731.1">
    <property type="nucleotide sequence ID" value="NZ_JAVREO010000008.1"/>
</dbReference>
<dbReference type="EMBL" id="JAVREO010000008">
    <property type="protein sequence ID" value="MDT0267645.1"/>
    <property type="molecule type" value="Genomic_DNA"/>
</dbReference>
<accession>A0ABU2JRP3</accession>
<keyword evidence="2" id="KW-1185">Reference proteome</keyword>
<protein>
    <recommendedName>
        <fullName evidence="3">Class I SAM-dependent methyltransferase</fullName>
    </recommendedName>
</protein>
<evidence type="ECO:0008006" key="3">
    <source>
        <dbReference type="Google" id="ProtNLM"/>
    </source>
</evidence>
<gene>
    <name evidence="1" type="ORF">RM844_15260</name>
</gene>
<name>A0ABU2JRP3_9ACTN</name>
<organism evidence="1 2">
    <name type="scientific">Streptomyces chisholmiae</name>
    <dbReference type="NCBI Taxonomy" id="3075540"/>
    <lineage>
        <taxon>Bacteria</taxon>
        <taxon>Bacillati</taxon>
        <taxon>Actinomycetota</taxon>
        <taxon>Actinomycetes</taxon>
        <taxon>Kitasatosporales</taxon>
        <taxon>Streptomycetaceae</taxon>
        <taxon>Streptomyces</taxon>
    </lineage>
</organism>
<reference evidence="2" key="1">
    <citation type="submission" date="2023-07" db="EMBL/GenBank/DDBJ databases">
        <title>30 novel species of actinomycetes from the DSMZ collection.</title>
        <authorList>
            <person name="Nouioui I."/>
        </authorList>
    </citation>
    <scope>NUCLEOTIDE SEQUENCE [LARGE SCALE GENOMIC DNA]</scope>
    <source>
        <strain evidence="2">DSM 44915</strain>
    </source>
</reference>
<dbReference type="InterPro" id="IPR029063">
    <property type="entry name" value="SAM-dependent_MTases_sf"/>
</dbReference>
<proteinExistence type="predicted"/>
<dbReference type="Proteomes" id="UP001183410">
    <property type="component" value="Unassembled WGS sequence"/>
</dbReference>
<evidence type="ECO:0000313" key="2">
    <source>
        <dbReference type="Proteomes" id="UP001183410"/>
    </source>
</evidence>